<dbReference type="Proteomes" id="UP000095762">
    <property type="component" value="Unassembled WGS sequence"/>
</dbReference>
<dbReference type="AlphaFoldDB" id="A0A174V2U8"/>
<feature type="signal peptide" evidence="1">
    <location>
        <begin position="1"/>
        <end position="27"/>
    </location>
</feature>
<evidence type="ECO:0000313" key="3">
    <source>
        <dbReference type="Proteomes" id="UP000095762"/>
    </source>
</evidence>
<protein>
    <submittedName>
        <fullName evidence="2">Uncharacterized protein</fullName>
    </submittedName>
</protein>
<gene>
    <name evidence="2" type="ORF">ERS852569_02811</name>
</gene>
<name>A0A174V2U8_9FIRM</name>
<evidence type="ECO:0000313" key="2">
    <source>
        <dbReference type="EMBL" id="CUQ27501.1"/>
    </source>
</evidence>
<dbReference type="EMBL" id="CZBP01000025">
    <property type="protein sequence ID" value="CUQ27501.1"/>
    <property type="molecule type" value="Genomic_DNA"/>
</dbReference>
<proteinExistence type="predicted"/>
<feature type="chain" id="PRO_5008035338" evidence="1">
    <location>
        <begin position="28"/>
        <end position="66"/>
    </location>
</feature>
<evidence type="ECO:0000256" key="1">
    <source>
        <dbReference type="SAM" id="SignalP"/>
    </source>
</evidence>
<accession>A0A174V2U8</accession>
<dbReference type="RefSeq" id="WP_055060192.1">
    <property type="nucleotide sequence ID" value="NZ_CZBP01000025.1"/>
</dbReference>
<sequence length="66" mass="6877">MKSNYKIFTAVFLSAIMTAAAPLTVCGAEVFSAGESFSDGTGSIPAILTDMVLPDGEIGTEYQVQL</sequence>
<organism evidence="2 3">
    <name type="scientific">Blautia obeum</name>
    <dbReference type="NCBI Taxonomy" id="40520"/>
    <lineage>
        <taxon>Bacteria</taxon>
        <taxon>Bacillati</taxon>
        <taxon>Bacillota</taxon>
        <taxon>Clostridia</taxon>
        <taxon>Lachnospirales</taxon>
        <taxon>Lachnospiraceae</taxon>
        <taxon>Blautia</taxon>
    </lineage>
</organism>
<keyword evidence="1" id="KW-0732">Signal</keyword>
<reference evidence="2 3" key="1">
    <citation type="submission" date="2015-09" db="EMBL/GenBank/DDBJ databases">
        <authorList>
            <consortium name="Pathogen Informatics"/>
        </authorList>
    </citation>
    <scope>NUCLEOTIDE SEQUENCE [LARGE SCALE GENOMIC DNA]</scope>
    <source>
        <strain evidence="2 3">2789STDY5834957</strain>
    </source>
</reference>